<proteinExistence type="predicted"/>
<reference evidence="3" key="1">
    <citation type="submission" date="2020-12" db="UniProtKB">
        <authorList>
            <consortium name="WormBaseParasite"/>
        </authorList>
    </citation>
    <scope>IDENTIFICATION</scope>
    <source>
        <strain evidence="3">MHco3</strain>
    </source>
</reference>
<protein>
    <submittedName>
        <fullName evidence="3">Reverse transcriptase domain-containing protein</fullName>
    </submittedName>
</protein>
<dbReference type="Proteomes" id="UP000025227">
    <property type="component" value="Unplaced"/>
</dbReference>
<dbReference type="Gene3D" id="3.30.70.270">
    <property type="match status" value="1"/>
</dbReference>
<feature type="domain" description="Reverse transcriptase" evidence="1">
    <location>
        <begin position="512"/>
        <end position="779"/>
    </location>
</feature>
<dbReference type="PANTHER" id="PTHR47027:SF20">
    <property type="entry name" value="REVERSE TRANSCRIPTASE-LIKE PROTEIN WITH RNA-DIRECTED DNA POLYMERASE DOMAIN"/>
    <property type="match status" value="1"/>
</dbReference>
<dbReference type="Pfam" id="PF00078">
    <property type="entry name" value="RVT_1"/>
    <property type="match status" value="1"/>
</dbReference>
<evidence type="ECO:0000313" key="3">
    <source>
        <dbReference type="WBParaSite" id="HCON_00073110-00001"/>
    </source>
</evidence>
<dbReference type="InterPro" id="IPR000477">
    <property type="entry name" value="RT_dom"/>
</dbReference>
<dbReference type="PROSITE" id="PS50878">
    <property type="entry name" value="RT_POL"/>
    <property type="match status" value="1"/>
</dbReference>
<sequence>MATGKRRRNLGLRRAPWILDYDSTPPTRHRDCFLLYTYNARTVSSNAALHELLDAASHIKYHVIALQETKSRRTDVRRMNDGTLIIRGEKLPSRNVGGVGFVVHPSVVHLVDSHEILSPRFAILRLRHTHMKTISIVNCYSPHSTADEEELDAFYDQLEEIIHNEKSFYKFVVGDFNARLGEAREEEFRIGKFGMGDRNENGNRLAGLLSAARLFHGNSFFQKKEHRRWTWESPNGTTHAELDHVLTNRKWCLLDVGVVPSFCSGSDHRLLRAKIRFSHKLEKISQHRAKSSKHAVYDGDVLNDVLSRYDWQVLDDPTEDYDALVRGLLSCAEQAKLPRVDTSARISDATKDLLRTRRSLRLDQNATHLERLQANISCRQAVRRDLQLYRERRLLEAALNRTSLRKCHRDLQDHSFPLSCLKKEDGTLTTSRFEMEEVTRRFYTKLYRSTTHVRKPKIPTGGTAPRILPSEVRVAIASMKRGTTPGPDKISADLLRAGGYELHALLAAHMTSYLQKEKIPDQWRNSRMVILHKKGDRDDLHNYRPISLLSVLYKLFTKIILTRISRTLDEAQPVEQAGFRKGFSCLDHIQAVAMVTEVCREFRMPLVLTFVDYEKAFDSVETNAVLSALVDQGVDPPYIRILADCSSRCSATVQLFQRPLPIPIGKGVRQGDTISPKLFTAALQWVMKSLDWDEKGIRVDGRFLSNLRFADDIVLFSSSIAEAETMLAELNKAGKKVGLRINQTKTQFMKNAWVDEGQIKIDGTPIKETSSYVYLGRSMNMDNDMREELVRRQKAAWAAFGLLKEVTNHLADPERRANLFDSTVLPALCYGSETWVTSASTSRALNTSHRALERCLLRFNRLTQYRAGLHSSDMRRMSRLRDPVEYIKNAKFRWAGHIMRRDDDRWTRRTVEWAPIGSSRPRGRPAARWGDVLVDHVRQLRQQLNDSSHRHLRRILSLPWMAIAKDRSEWFVAGART</sequence>
<dbReference type="InterPro" id="IPR036691">
    <property type="entry name" value="Endo/exonu/phosph_ase_sf"/>
</dbReference>
<name>A0A7I4Y9J4_HAECO</name>
<dbReference type="Pfam" id="PF03372">
    <property type="entry name" value="Exo_endo_phos"/>
    <property type="match status" value="1"/>
</dbReference>
<keyword evidence="2" id="KW-1185">Reference proteome</keyword>
<dbReference type="AlphaFoldDB" id="A0A7I4Y9J4"/>
<dbReference type="WBParaSite" id="HCON_00073110-00001">
    <property type="protein sequence ID" value="HCON_00073110-00001"/>
    <property type="gene ID" value="HCON_00073110"/>
</dbReference>
<dbReference type="InterPro" id="IPR043128">
    <property type="entry name" value="Rev_trsase/Diguanyl_cyclase"/>
</dbReference>
<dbReference type="OrthoDB" id="5841314at2759"/>
<dbReference type="Gene3D" id="3.60.10.10">
    <property type="entry name" value="Endonuclease/exonuclease/phosphatase"/>
    <property type="match status" value="1"/>
</dbReference>
<dbReference type="SUPFAM" id="SSF56219">
    <property type="entry name" value="DNase I-like"/>
    <property type="match status" value="1"/>
</dbReference>
<dbReference type="InterPro" id="IPR005135">
    <property type="entry name" value="Endo/exonuclease/phosphatase"/>
</dbReference>
<dbReference type="PANTHER" id="PTHR47027">
    <property type="entry name" value="REVERSE TRANSCRIPTASE DOMAIN-CONTAINING PROTEIN"/>
    <property type="match status" value="1"/>
</dbReference>
<dbReference type="CDD" id="cd09076">
    <property type="entry name" value="L1-EN"/>
    <property type="match status" value="1"/>
</dbReference>
<organism evidence="2 3">
    <name type="scientific">Haemonchus contortus</name>
    <name type="common">Barber pole worm</name>
    <dbReference type="NCBI Taxonomy" id="6289"/>
    <lineage>
        <taxon>Eukaryota</taxon>
        <taxon>Metazoa</taxon>
        <taxon>Ecdysozoa</taxon>
        <taxon>Nematoda</taxon>
        <taxon>Chromadorea</taxon>
        <taxon>Rhabditida</taxon>
        <taxon>Rhabditina</taxon>
        <taxon>Rhabditomorpha</taxon>
        <taxon>Strongyloidea</taxon>
        <taxon>Trichostrongylidae</taxon>
        <taxon>Haemonchus</taxon>
    </lineage>
</organism>
<dbReference type="SUPFAM" id="SSF56672">
    <property type="entry name" value="DNA/RNA polymerases"/>
    <property type="match status" value="1"/>
</dbReference>
<dbReference type="CDD" id="cd01650">
    <property type="entry name" value="RT_nLTR_like"/>
    <property type="match status" value="1"/>
</dbReference>
<dbReference type="GO" id="GO:0003824">
    <property type="term" value="F:catalytic activity"/>
    <property type="evidence" value="ECO:0007669"/>
    <property type="project" value="InterPro"/>
</dbReference>
<dbReference type="InterPro" id="IPR043502">
    <property type="entry name" value="DNA/RNA_pol_sf"/>
</dbReference>
<evidence type="ECO:0000259" key="1">
    <source>
        <dbReference type="PROSITE" id="PS50878"/>
    </source>
</evidence>
<accession>A0A7I4Y9J4</accession>
<evidence type="ECO:0000313" key="2">
    <source>
        <dbReference type="Proteomes" id="UP000025227"/>
    </source>
</evidence>
<dbReference type="OMA" id="HTAISKW"/>